<protein>
    <submittedName>
        <fullName evidence="3">Hpt domain-containing protein</fullName>
    </submittedName>
</protein>
<keyword evidence="4" id="KW-1185">Reference proteome</keyword>
<dbReference type="InterPro" id="IPR036641">
    <property type="entry name" value="HPT_dom_sf"/>
</dbReference>
<accession>A0A3G2L7A2</accession>
<feature type="modified residue" description="Phosphohistidine" evidence="1">
    <location>
        <position position="163"/>
    </location>
</feature>
<name>A0A3G2L7A2_9FLAO</name>
<proteinExistence type="predicted"/>
<dbReference type="OrthoDB" id="1442255at2"/>
<dbReference type="AlphaFoldDB" id="A0A3G2L7A2"/>
<evidence type="ECO:0000313" key="4">
    <source>
        <dbReference type="Proteomes" id="UP000276309"/>
    </source>
</evidence>
<dbReference type="SUPFAM" id="SSF47226">
    <property type="entry name" value="Histidine-containing phosphotransfer domain, HPT domain"/>
    <property type="match status" value="1"/>
</dbReference>
<sequence>MEAQLVDFSYENFTAEEAERVRKSFLLFKNTLYKTINPSENLEHKEYLKTSPLPENQSGDFDMQTYDAVVRHYESYNSVLKSLKIDAPMKSEIYSSIFSGSTPTQTTNRLYIDLQPILDDCMGEMELLDELLHLYEKNALEFIGQAKIHIQNTDYDRLKLAAHKIKAGLAMLNTNDLYTIINQIEQTCKTDNDPKHLQFLYNCFVTEFPAVQKALHNAYEDLKKLNQ</sequence>
<feature type="domain" description="HPt" evidence="2">
    <location>
        <begin position="124"/>
        <end position="227"/>
    </location>
</feature>
<reference evidence="3 4" key="1">
    <citation type="submission" date="2018-08" db="EMBL/GenBank/DDBJ databases">
        <title>The reduced genetic potential of extracellular carbohydrate catabolism in Euzebyella marina RN62, a Flavobacteriia bacterium isolated from the hadal water.</title>
        <authorList>
            <person name="Xue C."/>
        </authorList>
    </citation>
    <scope>NUCLEOTIDE SEQUENCE [LARGE SCALE GENOMIC DNA]</scope>
    <source>
        <strain evidence="3 4">RN62</strain>
    </source>
</reference>
<keyword evidence="1" id="KW-0597">Phosphoprotein</keyword>
<dbReference type="PROSITE" id="PS50894">
    <property type="entry name" value="HPT"/>
    <property type="match status" value="1"/>
</dbReference>
<gene>
    <name evidence="3" type="ORF">D1013_12095</name>
</gene>
<evidence type="ECO:0000256" key="1">
    <source>
        <dbReference type="PROSITE-ProRule" id="PRU00110"/>
    </source>
</evidence>
<dbReference type="KEGG" id="emar:D1013_12095"/>
<evidence type="ECO:0000313" key="3">
    <source>
        <dbReference type="EMBL" id="AYN68061.1"/>
    </source>
</evidence>
<dbReference type="GO" id="GO:0000160">
    <property type="term" value="P:phosphorelay signal transduction system"/>
    <property type="evidence" value="ECO:0007669"/>
    <property type="project" value="InterPro"/>
</dbReference>
<dbReference type="EMBL" id="CP032050">
    <property type="protein sequence ID" value="AYN68061.1"/>
    <property type="molecule type" value="Genomic_DNA"/>
</dbReference>
<evidence type="ECO:0000259" key="2">
    <source>
        <dbReference type="PROSITE" id="PS50894"/>
    </source>
</evidence>
<dbReference type="GO" id="GO:0004672">
    <property type="term" value="F:protein kinase activity"/>
    <property type="evidence" value="ECO:0007669"/>
    <property type="project" value="UniProtKB-ARBA"/>
</dbReference>
<dbReference type="InterPro" id="IPR008207">
    <property type="entry name" value="Sig_transdc_His_kin_Hpt_dom"/>
</dbReference>
<dbReference type="Gene3D" id="1.20.120.160">
    <property type="entry name" value="HPT domain"/>
    <property type="match status" value="1"/>
</dbReference>
<organism evidence="3 4">
    <name type="scientific">Euzebyella marina</name>
    <dbReference type="NCBI Taxonomy" id="1761453"/>
    <lineage>
        <taxon>Bacteria</taxon>
        <taxon>Pseudomonadati</taxon>
        <taxon>Bacteroidota</taxon>
        <taxon>Flavobacteriia</taxon>
        <taxon>Flavobacteriales</taxon>
        <taxon>Flavobacteriaceae</taxon>
        <taxon>Euzebyella</taxon>
    </lineage>
</organism>
<dbReference type="Proteomes" id="UP000276309">
    <property type="component" value="Chromosome"/>
</dbReference>